<dbReference type="PANTHER" id="PTHR12169">
    <property type="entry name" value="ATPASE N2B"/>
    <property type="match status" value="1"/>
</dbReference>
<evidence type="ECO:0000313" key="3">
    <source>
        <dbReference type="EMBL" id="NKC28017.1"/>
    </source>
</evidence>
<dbReference type="Pfam" id="PF03969">
    <property type="entry name" value="AFG1_ATPase"/>
    <property type="match status" value="1"/>
</dbReference>
<name>A0ABX1DWU3_9HYPH</name>
<organism evidence="3 4">
    <name type="scientific">Brucella ciceri</name>
    <dbReference type="NCBI Taxonomy" id="391287"/>
    <lineage>
        <taxon>Bacteria</taxon>
        <taxon>Pseudomonadati</taxon>
        <taxon>Pseudomonadota</taxon>
        <taxon>Alphaproteobacteria</taxon>
        <taxon>Hyphomicrobiales</taxon>
        <taxon>Brucellaceae</taxon>
        <taxon>Brucella/Ochrobactrum group</taxon>
        <taxon>Brucella</taxon>
    </lineage>
</organism>
<accession>A0ABX1DWU3</accession>
<dbReference type="EMBL" id="JAAVLR010000001">
    <property type="protein sequence ID" value="NKC28017.1"/>
    <property type="molecule type" value="Genomic_DNA"/>
</dbReference>
<keyword evidence="1" id="KW-0547">Nucleotide-binding</keyword>
<evidence type="ECO:0000256" key="2">
    <source>
        <dbReference type="ARBA" id="ARBA00022840"/>
    </source>
</evidence>
<dbReference type="InterPro" id="IPR005654">
    <property type="entry name" value="ATPase_AFG1-like"/>
</dbReference>
<dbReference type="InterPro" id="IPR027417">
    <property type="entry name" value="P-loop_NTPase"/>
</dbReference>
<gene>
    <name evidence="3" type="ORF">HED52_06390</name>
</gene>
<dbReference type="NCBIfam" id="NF040713">
    <property type="entry name" value="ZapE"/>
    <property type="match status" value="1"/>
</dbReference>
<evidence type="ECO:0000313" key="4">
    <source>
        <dbReference type="Proteomes" id="UP000568486"/>
    </source>
</evidence>
<evidence type="ECO:0000256" key="1">
    <source>
        <dbReference type="ARBA" id="ARBA00022741"/>
    </source>
</evidence>
<keyword evidence="4" id="KW-1185">Reference proteome</keyword>
<keyword evidence="2" id="KW-0067">ATP-binding</keyword>
<comment type="caution">
    <text evidence="3">The sequence shown here is derived from an EMBL/GenBank/DDBJ whole genome shotgun (WGS) entry which is preliminary data.</text>
</comment>
<protein>
    <submittedName>
        <fullName evidence="3">Cell division protein ZapE</fullName>
    </submittedName>
</protein>
<proteinExistence type="predicted"/>
<dbReference type="GO" id="GO:0051301">
    <property type="term" value="P:cell division"/>
    <property type="evidence" value="ECO:0007669"/>
    <property type="project" value="UniProtKB-KW"/>
</dbReference>
<dbReference type="Proteomes" id="UP000568486">
    <property type="component" value="Unassembled WGS sequence"/>
</dbReference>
<sequence>MVAAGDVDADPAQLELTVRYDRLIEEICTRRLSRKSSALGWLFGKRKEATSVIKGLYVHGEVGRGKTMLMDMFFSLLPVERKRRAHFNDFMADVHERIYAHRQALKRGETKQDDPIPPVADALSQQAWVLCFDEFTVTDIADAMILSRLFSALFARGVVLVATSNVAPDNLYRDGLNRQLFLPFIDILKSHVDVINLDSRTDYRLEKLDRQPVYLSPLGAETTRRMDAAWAAQKNGAHEKPDVIRIKGRDIEIARSVHGAARFTFDALCTKPLGASDYIAIVKHYPTLFIEDVPVLDYARRNEAKRFILLIDVLYDHHARVFISAEAQPEKLYLASKGTEAFEFDRTASRLFEMQSAEYLAEPPARPVEAFRVPPRQAAHHQTATDWTYKPGGLCCSRNSCGGGARLRGTSDTAPVWNPEPVSDGCATLLELAACRSLPRRFVGDGLRRREGCFALILTNYLTFT</sequence>
<reference evidence="3 4" key="1">
    <citation type="submission" date="2020-03" db="EMBL/GenBank/DDBJ databases">
        <title>Whole genome sequencing of clinical and environmental type strains of Ochrobactrum.</title>
        <authorList>
            <person name="Dharne M."/>
        </authorList>
    </citation>
    <scope>NUCLEOTIDE SEQUENCE [LARGE SCALE GENOMIC DNA]</scope>
    <source>
        <strain evidence="3 4">DSM 22292</strain>
    </source>
</reference>
<dbReference type="Gene3D" id="3.40.50.300">
    <property type="entry name" value="P-loop containing nucleotide triphosphate hydrolases"/>
    <property type="match status" value="1"/>
</dbReference>
<keyword evidence="3" id="KW-0132">Cell division</keyword>
<dbReference type="PANTHER" id="PTHR12169:SF6">
    <property type="entry name" value="AFG1-LIKE ATPASE"/>
    <property type="match status" value="1"/>
</dbReference>
<dbReference type="SUPFAM" id="SSF52540">
    <property type="entry name" value="P-loop containing nucleoside triphosphate hydrolases"/>
    <property type="match status" value="1"/>
</dbReference>
<keyword evidence="3" id="KW-0131">Cell cycle</keyword>